<keyword evidence="5 10" id="KW-0808">Transferase</keyword>
<comment type="subcellular location">
    <subcellularLocation>
        <location evidence="1 10">Endoplasmic reticulum membrane</location>
        <topology evidence="1 10">Multi-pass membrane protein</topology>
    </subcellularLocation>
</comment>
<evidence type="ECO:0000256" key="2">
    <source>
        <dbReference type="ARBA" id="ARBA00004922"/>
    </source>
</evidence>
<dbReference type="EMBL" id="DS027056">
    <property type="protein sequence ID" value="EAW09363.1"/>
    <property type="molecule type" value="Genomic_DNA"/>
</dbReference>
<feature type="transmembrane region" description="Helical" evidence="10">
    <location>
        <begin position="159"/>
        <end position="178"/>
    </location>
</feature>
<dbReference type="RefSeq" id="XP_001270789.1">
    <property type="nucleotide sequence ID" value="XM_001270788.1"/>
</dbReference>
<feature type="region of interest" description="Disordered" evidence="11">
    <location>
        <begin position="1"/>
        <end position="31"/>
    </location>
</feature>
<dbReference type="HOGENOM" id="CLU_008110_2_1_1"/>
<feature type="transmembrane region" description="Helical" evidence="10">
    <location>
        <begin position="255"/>
        <end position="273"/>
    </location>
</feature>
<feature type="transmembrane region" description="Helical" evidence="10">
    <location>
        <begin position="478"/>
        <end position="501"/>
    </location>
</feature>
<dbReference type="AlphaFoldDB" id="A1CJN9"/>
<sequence>MAPPTPSSHRPRKKRKFLSSPTGSNNNLILEDESGKSTPAFPLVSFLWAARAGVSQWLVLPLILMAVGLFRWAVSLWGYSGFQVPPMHGDFEAQRHWMELTIHLPMSKWYLYDLQYWGLDYPPLTAYHSWLLGKIGSIIDPSWFALDASRGFEDPRLKVFMRGTVVASEYLVYIPAVVNFLRRYTRMHGVPVWSTSIALVAILMQPATMLIDHGHFQYNTVMLGLVVASLDAILAGRMLWACLFFVGALGFKQMALYYAPVMFAFLLGICTFPRIRILRLLSIAIITLLAFALLFAPMLVAVTSTGTRDYLSAAPQPPLLQAFPIKLDKDSVLYAPVFQLAQVIHRVFPFARGLFEDKVANAWCAIHTFYKLHRFEAGLLQQVSLGATLASILVPCAIVFRHPRASLLLPALASVAWGFFLFSFQVHEKSVLLPLLPMTLLLASDGGLAKDTRAWVGWANVLGCWTMYPLLKRDELRVPYFVMTGLWAYLLGLPPTSFEIYRSRASSDESGHVSEPHIFTKLLHSCFYLAMITWHALEAFVPPPPGKPDLWVVLNVLIGAGGFGIAYLWCMCRLITRCWQMERRVAEEESRKKKQ</sequence>
<dbReference type="GO" id="GO:0042281">
    <property type="term" value="F:dolichyl pyrophosphate Man9GlcNAc2 alpha-1,3-glucosyltransferase activity"/>
    <property type="evidence" value="ECO:0007669"/>
    <property type="project" value="TreeGrafter"/>
</dbReference>
<dbReference type="STRING" id="344612.A1CJN9"/>
<dbReference type="GeneID" id="4703452"/>
<feature type="transmembrane region" description="Helical" evidence="10">
    <location>
        <begin position="407"/>
        <end position="426"/>
    </location>
</feature>
<evidence type="ECO:0000256" key="6">
    <source>
        <dbReference type="ARBA" id="ARBA00022692"/>
    </source>
</evidence>
<accession>A1CJN9</accession>
<comment type="similarity">
    <text evidence="3 10">Belongs to the ALG6/ALG8 glucosyltransferase family.</text>
</comment>
<dbReference type="PANTHER" id="PTHR12413:SF1">
    <property type="entry name" value="DOLICHYL PYROPHOSPHATE MAN9GLCNAC2 ALPHA-1,3-GLUCOSYLTRANSFERASE"/>
    <property type="match status" value="1"/>
</dbReference>
<protein>
    <recommendedName>
        <fullName evidence="10">Alpha-1,3-glucosyltransferase</fullName>
        <ecNumber evidence="10">2.4.1.-</ecNumber>
    </recommendedName>
</protein>
<organism evidence="12 13">
    <name type="scientific">Aspergillus clavatus (strain ATCC 1007 / CBS 513.65 / DSM 816 / NCTC 3887 / NRRL 1 / QM 1276 / 107)</name>
    <dbReference type="NCBI Taxonomy" id="344612"/>
    <lineage>
        <taxon>Eukaryota</taxon>
        <taxon>Fungi</taxon>
        <taxon>Dikarya</taxon>
        <taxon>Ascomycota</taxon>
        <taxon>Pezizomycotina</taxon>
        <taxon>Eurotiomycetes</taxon>
        <taxon>Eurotiomycetidae</taxon>
        <taxon>Eurotiales</taxon>
        <taxon>Aspergillaceae</taxon>
        <taxon>Aspergillus</taxon>
        <taxon>Aspergillus subgen. Fumigati</taxon>
    </lineage>
</organism>
<feature type="transmembrane region" description="Helical" evidence="10">
    <location>
        <begin position="190"/>
        <end position="211"/>
    </location>
</feature>
<feature type="transmembrane region" description="Helical" evidence="10">
    <location>
        <begin position="379"/>
        <end position="400"/>
    </location>
</feature>
<evidence type="ECO:0000256" key="11">
    <source>
        <dbReference type="SAM" id="MobiDB-lite"/>
    </source>
</evidence>
<evidence type="ECO:0000256" key="8">
    <source>
        <dbReference type="ARBA" id="ARBA00022989"/>
    </source>
</evidence>
<evidence type="ECO:0000256" key="4">
    <source>
        <dbReference type="ARBA" id="ARBA00022676"/>
    </source>
</evidence>
<comment type="pathway">
    <text evidence="2 10">Protein modification; protein glycosylation.</text>
</comment>
<keyword evidence="6 10" id="KW-0812">Transmembrane</keyword>
<gene>
    <name evidence="12" type="ORF">ACLA_035660</name>
</gene>
<dbReference type="OMA" id="FQVPPMH"/>
<dbReference type="VEuPathDB" id="FungiDB:ACLA_035660"/>
<evidence type="ECO:0000256" key="10">
    <source>
        <dbReference type="RuleBase" id="RU363110"/>
    </source>
</evidence>
<dbReference type="KEGG" id="act:ACLA_035660"/>
<dbReference type="eggNOG" id="KOG2575">
    <property type="taxonomic scope" value="Eukaryota"/>
</dbReference>
<keyword evidence="13" id="KW-1185">Reference proteome</keyword>
<keyword evidence="9 10" id="KW-0472">Membrane</keyword>
<feature type="transmembrane region" description="Helical" evidence="10">
    <location>
        <begin position="57"/>
        <end position="79"/>
    </location>
</feature>
<dbReference type="Pfam" id="PF03155">
    <property type="entry name" value="Alg6_Alg8"/>
    <property type="match status" value="2"/>
</dbReference>
<keyword evidence="4 10" id="KW-0328">Glycosyltransferase</keyword>
<evidence type="ECO:0000313" key="13">
    <source>
        <dbReference type="Proteomes" id="UP000006701"/>
    </source>
</evidence>
<dbReference type="UniPathway" id="UPA00378"/>
<dbReference type="PANTHER" id="PTHR12413">
    <property type="entry name" value="DOLICHYL GLYCOSYLTRANSFERASE"/>
    <property type="match status" value="1"/>
</dbReference>
<keyword evidence="7 10" id="KW-0256">Endoplasmic reticulum</keyword>
<dbReference type="Proteomes" id="UP000006701">
    <property type="component" value="Unassembled WGS sequence"/>
</dbReference>
<evidence type="ECO:0000256" key="3">
    <source>
        <dbReference type="ARBA" id="ARBA00008715"/>
    </source>
</evidence>
<evidence type="ECO:0000313" key="12">
    <source>
        <dbReference type="EMBL" id="EAW09363.1"/>
    </source>
</evidence>
<feature type="transmembrane region" description="Helical" evidence="10">
    <location>
        <begin position="280"/>
        <end position="302"/>
    </location>
</feature>
<dbReference type="OrthoDB" id="5589195at2759"/>
<dbReference type="InterPro" id="IPR004856">
    <property type="entry name" value="Glyco_trans_ALG6/ALG8"/>
</dbReference>
<feature type="transmembrane region" description="Helical" evidence="10">
    <location>
        <begin position="553"/>
        <end position="575"/>
    </location>
</feature>
<feature type="compositionally biased region" description="Polar residues" evidence="11">
    <location>
        <begin position="19"/>
        <end position="28"/>
    </location>
</feature>
<evidence type="ECO:0000256" key="7">
    <source>
        <dbReference type="ARBA" id="ARBA00022824"/>
    </source>
</evidence>
<evidence type="ECO:0000256" key="9">
    <source>
        <dbReference type="ARBA" id="ARBA00023136"/>
    </source>
</evidence>
<proteinExistence type="inferred from homology"/>
<name>A1CJN9_ASPCL</name>
<evidence type="ECO:0000256" key="5">
    <source>
        <dbReference type="ARBA" id="ARBA00022679"/>
    </source>
</evidence>
<dbReference type="EC" id="2.4.1.-" evidence="10"/>
<keyword evidence="8 10" id="KW-1133">Transmembrane helix</keyword>
<evidence type="ECO:0000256" key="1">
    <source>
        <dbReference type="ARBA" id="ARBA00004477"/>
    </source>
</evidence>
<reference evidence="12 13" key="1">
    <citation type="journal article" date="2008" name="PLoS Genet.">
        <title>Genomic islands in the pathogenic filamentous fungus Aspergillus fumigatus.</title>
        <authorList>
            <person name="Fedorova N.D."/>
            <person name="Khaldi N."/>
            <person name="Joardar V.S."/>
            <person name="Maiti R."/>
            <person name="Amedeo P."/>
            <person name="Anderson M.J."/>
            <person name="Crabtree J."/>
            <person name="Silva J.C."/>
            <person name="Badger J.H."/>
            <person name="Albarraq A."/>
            <person name="Angiuoli S."/>
            <person name="Bussey H."/>
            <person name="Bowyer P."/>
            <person name="Cotty P.J."/>
            <person name="Dyer P.S."/>
            <person name="Egan A."/>
            <person name="Galens K."/>
            <person name="Fraser-Liggett C.M."/>
            <person name="Haas B.J."/>
            <person name="Inman J.M."/>
            <person name="Kent R."/>
            <person name="Lemieux S."/>
            <person name="Malavazi I."/>
            <person name="Orvis J."/>
            <person name="Roemer T."/>
            <person name="Ronning C.M."/>
            <person name="Sundaram J.P."/>
            <person name="Sutton G."/>
            <person name="Turner G."/>
            <person name="Venter J.C."/>
            <person name="White O.R."/>
            <person name="Whitty B.R."/>
            <person name="Youngman P."/>
            <person name="Wolfe K.H."/>
            <person name="Goldman G.H."/>
            <person name="Wortman J.R."/>
            <person name="Jiang B."/>
            <person name="Denning D.W."/>
            <person name="Nierman W.C."/>
        </authorList>
    </citation>
    <scope>NUCLEOTIDE SEQUENCE [LARGE SCALE GENOMIC DNA]</scope>
    <source>
        <strain evidence="13">ATCC 1007 / CBS 513.65 / DSM 816 / NCTC 3887 / NRRL 1</strain>
    </source>
</reference>
<dbReference type="GO" id="GO:0005789">
    <property type="term" value="C:endoplasmic reticulum membrane"/>
    <property type="evidence" value="ECO:0007669"/>
    <property type="project" value="UniProtKB-SubCell"/>
</dbReference>